<dbReference type="RefSeq" id="WP_407876735.1">
    <property type="nucleotide sequence ID" value="NZ_BTHG01000001.1"/>
</dbReference>
<reference evidence="1 2" key="1">
    <citation type="journal article" date="2024" name="Dis. Aquat. Organ.">
        <title>Francisella sciaenopsi sp. nov. isolated from diseased red drum Sciaenops ocellatus in Florida, USA.</title>
        <authorList>
            <person name="Kawahara M."/>
            <person name="Cody T.T."/>
            <person name="Yanong R.P.E."/>
            <person name="Henderson E."/>
            <person name="Yazdi Z."/>
            <person name="Soto E."/>
        </authorList>
    </citation>
    <scope>NUCLEOTIDE SEQUENCE [LARGE SCALE GENOMIC DNA]</scope>
    <source>
        <strain evidence="1 2">R22-20-7</strain>
    </source>
</reference>
<dbReference type="EMBL" id="BTHG01000001">
    <property type="protein sequence ID" value="GMN88844.1"/>
    <property type="molecule type" value="Genomic_DNA"/>
</dbReference>
<accession>A0ABQ6PCY4</accession>
<organism evidence="1 2">
    <name type="scientific">Francisella sciaenopsi</name>
    <dbReference type="NCBI Taxonomy" id="3055034"/>
    <lineage>
        <taxon>Bacteria</taxon>
        <taxon>Pseudomonadati</taxon>
        <taxon>Pseudomonadota</taxon>
        <taxon>Gammaproteobacteria</taxon>
        <taxon>Thiotrichales</taxon>
        <taxon>Francisellaceae</taxon>
        <taxon>Francisella</taxon>
    </lineage>
</organism>
<evidence type="ECO:0000313" key="1">
    <source>
        <dbReference type="EMBL" id="GMN88844.1"/>
    </source>
</evidence>
<protein>
    <submittedName>
        <fullName evidence="1">Uncharacterized protein</fullName>
    </submittedName>
</protein>
<gene>
    <name evidence="1" type="ORF">fsci_03300</name>
</gene>
<comment type="caution">
    <text evidence="1">The sequence shown here is derived from an EMBL/GenBank/DDBJ whole genome shotgun (WGS) entry which is preliminary data.</text>
</comment>
<sequence>MKLIKKDFIPSGVKSICGRDLPSGKAFYIDTDNGVQYGSNDYVRKNFSNEERLATIDFTTSMIASFDRDVRVNTNNNSEELTNKQKNRDRYKAIVYMFLHEEKMPAFAFSKDNSFLTGVYNHYKEKNFLSNRQVEIILKIERDFREVISKEYKIKTLKNLLTCYAYEYKIKRALEVLDDDKKEYMNSMLENLYKNLYLTDNQVEGMFKWFQYLPKDLAEAKLKEFDRVKQS</sequence>
<keyword evidence="2" id="KW-1185">Reference proteome</keyword>
<evidence type="ECO:0000313" key="2">
    <source>
        <dbReference type="Proteomes" id="UP001628164"/>
    </source>
</evidence>
<proteinExistence type="predicted"/>
<dbReference type="Proteomes" id="UP001628164">
    <property type="component" value="Unassembled WGS sequence"/>
</dbReference>
<name>A0ABQ6PCY4_9GAMM</name>